<dbReference type="STRING" id="121845.A0A3Q0JEW0"/>
<reference evidence="11" key="1">
    <citation type="submission" date="2025-08" db="UniProtKB">
        <authorList>
            <consortium name="RefSeq"/>
        </authorList>
    </citation>
    <scope>IDENTIFICATION</scope>
</reference>
<proteinExistence type="inferred from homology"/>
<evidence type="ECO:0000256" key="5">
    <source>
        <dbReference type="ARBA" id="ARBA00022840"/>
    </source>
</evidence>
<dbReference type="Proteomes" id="UP000079169">
    <property type="component" value="Unplaced"/>
</dbReference>
<accession>A0A3Q0JEW0</accession>
<evidence type="ECO:0000256" key="3">
    <source>
        <dbReference type="ARBA" id="ARBA00022598"/>
    </source>
</evidence>
<dbReference type="RefSeq" id="XP_026685220.1">
    <property type="nucleotide sequence ID" value="XM_026829419.1"/>
</dbReference>
<keyword evidence="7" id="KW-0648">Protein biosynthesis</keyword>
<dbReference type="InterPro" id="IPR018163">
    <property type="entry name" value="Thr/Ala-tRNA-synth_IIc_edit"/>
</dbReference>
<evidence type="ECO:0000256" key="1">
    <source>
        <dbReference type="ARBA" id="ARBA00008226"/>
    </source>
</evidence>
<dbReference type="GeneID" id="103517261"/>
<keyword evidence="2" id="KW-0820">tRNA-binding</keyword>
<evidence type="ECO:0000256" key="7">
    <source>
        <dbReference type="ARBA" id="ARBA00022917"/>
    </source>
</evidence>
<sequence length="192" mass="21326">MINSAATELKFEPCEGTVVGLRYNKQFVDSVSSGTEAGILLDKSNFYAEQGGQIYDEGFMSNKQFVDSVSSGTEAGILLDKSNFYAEQGGQIYDEGFMIGVNDESVEVCVTNVQVKAGYVLHRGKIEGTLRVGDKLKLHIDTARRRPIMSNHTATHILNHALRFVLGPEADQKGSLVYRYHLHENIMECEEE</sequence>
<dbReference type="SUPFAM" id="SSF50447">
    <property type="entry name" value="Translation proteins"/>
    <property type="match status" value="2"/>
</dbReference>
<keyword evidence="10" id="KW-1185">Reference proteome</keyword>
<gene>
    <name evidence="11" type="primary">LOC103517261</name>
</gene>
<dbReference type="InterPro" id="IPR009000">
    <property type="entry name" value="Transl_B-barrel_sf"/>
</dbReference>
<name>A0A3Q0JEW0_DIACI</name>
<evidence type="ECO:0000259" key="9">
    <source>
        <dbReference type="PROSITE" id="PS50860"/>
    </source>
</evidence>
<evidence type="ECO:0000313" key="11">
    <source>
        <dbReference type="RefSeq" id="XP_026685220.1"/>
    </source>
</evidence>
<protein>
    <submittedName>
        <fullName evidence="11">Alanine--tRNA ligase, cytoplasmic-like</fullName>
    </submittedName>
</protein>
<dbReference type="GO" id="GO:0005524">
    <property type="term" value="F:ATP binding"/>
    <property type="evidence" value="ECO:0007669"/>
    <property type="project" value="UniProtKB-KW"/>
</dbReference>
<dbReference type="Gene3D" id="2.40.30.130">
    <property type="match status" value="2"/>
</dbReference>
<keyword evidence="8" id="KW-0030">Aminoacyl-tRNA synthetase</keyword>
<evidence type="ECO:0000313" key="10">
    <source>
        <dbReference type="Proteomes" id="UP000079169"/>
    </source>
</evidence>
<dbReference type="PROSITE" id="PS50860">
    <property type="entry name" value="AA_TRNA_LIGASE_II_ALA"/>
    <property type="match status" value="1"/>
</dbReference>
<feature type="domain" description="Alanyl-transfer RNA synthetases family profile" evidence="9">
    <location>
        <begin position="1"/>
        <end position="177"/>
    </location>
</feature>
<evidence type="ECO:0000256" key="2">
    <source>
        <dbReference type="ARBA" id="ARBA00022555"/>
    </source>
</evidence>
<evidence type="ECO:0000256" key="6">
    <source>
        <dbReference type="ARBA" id="ARBA00022884"/>
    </source>
</evidence>
<keyword evidence="4" id="KW-0547">Nucleotide-binding</keyword>
<keyword evidence="6" id="KW-0694">RNA-binding</keyword>
<dbReference type="GO" id="GO:0005739">
    <property type="term" value="C:mitochondrion"/>
    <property type="evidence" value="ECO:0007669"/>
    <property type="project" value="TreeGrafter"/>
</dbReference>
<dbReference type="Gene3D" id="3.30.980.10">
    <property type="entry name" value="Threonyl-trna Synthetase, Chain A, domain 2"/>
    <property type="match status" value="1"/>
</dbReference>
<keyword evidence="5" id="KW-0067">ATP-binding</keyword>
<dbReference type="PaxDb" id="121845-A0A3Q0JEW0"/>
<dbReference type="InterPro" id="IPR018165">
    <property type="entry name" value="Ala-tRNA-synth_IIc_core"/>
</dbReference>
<dbReference type="SUPFAM" id="SSF55186">
    <property type="entry name" value="ThrRS/AlaRS common domain"/>
    <property type="match status" value="1"/>
</dbReference>
<keyword evidence="3" id="KW-0436">Ligase</keyword>
<dbReference type="InterPro" id="IPR050058">
    <property type="entry name" value="Ala-tRNA_ligase"/>
</dbReference>
<dbReference type="GO" id="GO:0004813">
    <property type="term" value="F:alanine-tRNA ligase activity"/>
    <property type="evidence" value="ECO:0007669"/>
    <property type="project" value="InterPro"/>
</dbReference>
<evidence type="ECO:0000256" key="4">
    <source>
        <dbReference type="ARBA" id="ARBA00022741"/>
    </source>
</evidence>
<comment type="similarity">
    <text evidence="1">Belongs to the class-II aminoacyl-tRNA synthetase family.</text>
</comment>
<dbReference type="Pfam" id="PF01411">
    <property type="entry name" value="tRNA-synt_2c"/>
    <property type="match status" value="1"/>
</dbReference>
<dbReference type="GO" id="GO:0006419">
    <property type="term" value="P:alanyl-tRNA aminoacylation"/>
    <property type="evidence" value="ECO:0007669"/>
    <property type="project" value="InterPro"/>
</dbReference>
<evidence type="ECO:0000256" key="8">
    <source>
        <dbReference type="ARBA" id="ARBA00023146"/>
    </source>
</evidence>
<dbReference type="GO" id="GO:0000049">
    <property type="term" value="F:tRNA binding"/>
    <property type="evidence" value="ECO:0007669"/>
    <property type="project" value="UniProtKB-KW"/>
</dbReference>
<dbReference type="InterPro" id="IPR018164">
    <property type="entry name" value="Ala-tRNA-synth_IIc_N"/>
</dbReference>
<dbReference type="KEGG" id="dci:103517261"/>
<dbReference type="AlphaFoldDB" id="A0A3Q0JEW0"/>
<dbReference type="PANTHER" id="PTHR11777">
    <property type="entry name" value="ALANYL-TRNA SYNTHETASE"/>
    <property type="match status" value="1"/>
</dbReference>
<dbReference type="PANTHER" id="PTHR11777:SF9">
    <property type="entry name" value="ALANINE--TRNA LIGASE, CYTOPLASMIC"/>
    <property type="match status" value="1"/>
</dbReference>
<dbReference type="GO" id="GO:0002161">
    <property type="term" value="F:aminoacyl-tRNA deacylase activity"/>
    <property type="evidence" value="ECO:0007669"/>
    <property type="project" value="TreeGrafter"/>
</dbReference>
<organism evidence="10 11">
    <name type="scientific">Diaphorina citri</name>
    <name type="common">Asian citrus psyllid</name>
    <dbReference type="NCBI Taxonomy" id="121845"/>
    <lineage>
        <taxon>Eukaryota</taxon>
        <taxon>Metazoa</taxon>
        <taxon>Ecdysozoa</taxon>
        <taxon>Arthropoda</taxon>
        <taxon>Hexapoda</taxon>
        <taxon>Insecta</taxon>
        <taxon>Pterygota</taxon>
        <taxon>Neoptera</taxon>
        <taxon>Paraneoptera</taxon>
        <taxon>Hemiptera</taxon>
        <taxon>Sternorrhyncha</taxon>
        <taxon>Psylloidea</taxon>
        <taxon>Psyllidae</taxon>
        <taxon>Diaphorininae</taxon>
        <taxon>Diaphorina</taxon>
    </lineage>
</organism>